<evidence type="ECO:0000313" key="2">
    <source>
        <dbReference type="EMBL" id="KAH7065362.1"/>
    </source>
</evidence>
<proteinExistence type="predicted"/>
<comment type="caution">
    <text evidence="2">The sequence shown here is derived from an EMBL/GenBank/DDBJ whole genome shotgun (WGS) entry which is preliminary data.</text>
</comment>
<dbReference type="Proteomes" id="UP000774617">
    <property type="component" value="Unassembled WGS sequence"/>
</dbReference>
<evidence type="ECO:0000256" key="1">
    <source>
        <dbReference type="SAM" id="MobiDB-lite"/>
    </source>
</evidence>
<evidence type="ECO:0000313" key="3">
    <source>
        <dbReference type="Proteomes" id="UP000774617"/>
    </source>
</evidence>
<reference evidence="2 3" key="1">
    <citation type="journal article" date="2021" name="Nat. Commun.">
        <title>Genetic determinants of endophytism in the Arabidopsis root mycobiome.</title>
        <authorList>
            <person name="Mesny F."/>
            <person name="Miyauchi S."/>
            <person name="Thiergart T."/>
            <person name="Pickel B."/>
            <person name="Atanasova L."/>
            <person name="Karlsson M."/>
            <person name="Huettel B."/>
            <person name="Barry K.W."/>
            <person name="Haridas S."/>
            <person name="Chen C."/>
            <person name="Bauer D."/>
            <person name="Andreopoulos W."/>
            <person name="Pangilinan J."/>
            <person name="LaButti K."/>
            <person name="Riley R."/>
            <person name="Lipzen A."/>
            <person name="Clum A."/>
            <person name="Drula E."/>
            <person name="Henrissat B."/>
            <person name="Kohler A."/>
            <person name="Grigoriev I.V."/>
            <person name="Martin F.M."/>
            <person name="Hacquard S."/>
        </authorList>
    </citation>
    <scope>NUCLEOTIDE SEQUENCE [LARGE SCALE GENOMIC DNA]</scope>
    <source>
        <strain evidence="2 3">MPI-SDFR-AT-0080</strain>
    </source>
</reference>
<protein>
    <submittedName>
        <fullName evidence="2">Uncharacterized protein</fullName>
    </submittedName>
</protein>
<organism evidence="2 3">
    <name type="scientific">Macrophomina phaseolina</name>
    <dbReference type="NCBI Taxonomy" id="35725"/>
    <lineage>
        <taxon>Eukaryota</taxon>
        <taxon>Fungi</taxon>
        <taxon>Dikarya</taxon>
        <taxon>Ascomycota</taxon>
        <taxon>Pezizomycotina</taxon>
        <taxon>Dothideomycetes</taxon>
        <taxon>Dothideomycetes incertae sedis</taxon>
        <taxon>Botryosphaeriales</taxon>
        <taxon>Botryosphaeriaceae</taxon>
        <taxon>Macrophomina</taxon>
    </lineage>
</organism>
<feature type="region of interest" description="Disordered" evidence="1">
    <location>
        <begin position="229"/>
        <end position="250"/>
    </location>
</feature>
<accession>A0ABQ8GVS8</accession>
<dbReference type="EMBL" id="JAGTJR010000001">
    <property type="protein sequence ID" value="KAH7065362.1"/>
    <property type="molecule type" value="Genomic_DNA"/>
</dbReference>
<name>A0ABQ8GVS8_9PEZI</name>
<sequence length="250" mass="26938">MLMQEGEDQAAARLGRAAHCSPVSSHASRSLADRGTIFTPSSIGAEARGETAITCMINTHAKLKAHPRAISSEAGGCVRQEIYPAVRPLARPSAFLASSLLPVLPPPPVTLSRAVHTSQPCAPHLQDACRFAGEQARLADSERMRRSERGGCRLHWEQIRERSTKSSAGRMNSSPDPDYCTAFGEGWRTGMSREGRPAAPAHRLTAIILHAAYEIGQIDRKSQLTCRAFGQGPSATSRTDRDEAMATNGQ</sequence>
<keyword evidence="3" id="KW-1185">Reference proteome</keyword>
<gene>
    <name evidence="2" type="ORF">B0J12DRAFT_33097</name>
</gene>